<dbReference type="SUPFAM" id="SSF54637">
    <property type="entry name" value="Thioesterase/thiol ester dehydrase-isomerase"/>
    <property type="match status" value="1"/>
</dbReference>
<gene>
    <name evidence="3" type="ORF">SAMN04488025_1189</name>
</gene>
<dbReference type="InterPro" id="IPR050563">
    <property type="entry name" value="4-hydroxybenzoyl-CoA_TE"/>
</dbReference>
<evidence type="ECO:0000313" key="3">
    <source>
        <dbReference type="EMBL" id="SFG15183.1"/>
    </source>
</evidence>
<keyword evidence="2 3" id="KW-0378">Hydrolase</keyword>
<dbReference type="STRING" id="201973.SAMN04488025_1189"/>
<evidence type="ECO:0000256" key="2">
    <source>
        <dbReference type="ARBA" id="ARBA00022801"/>
    </source>
</evidence>
<dbReference type="CDD" id="cd00586">
    <property type="entry name" value="4HBT"/>
    <property type="match status" value="1"/>
</dbReference>
<protein>
    <submittedName>
        <fullName evidence="3">Acyl-CoA thioester hydrolase</fullName>
    </submittedName>
</protein>
<dbReference type="InterPro" id="IPR006684">
    <property type="entry name" value="YbgC/YbaW"/>
</dbReference>
<sequence>MGERIFETSVRVRYKETDQMGVVHHTNYIVWFEVGRTDLLRQLGLSYRDLEGRGILLPVVDLSCRYVEAARYDDEIRILTRIADLTPGKIIFSYEIRRKPDDAKLARGSTTHLWVSREMKRMNIQRSHPELYEMLAAVREGEEVGTCSGSSSSS</sequence>
<dbReference type="Pfam" id="PF13279">
    <property type="entry name" value="4HBT_2"/>
    <property type="match status" value="1"/>
</dbReference>
<organism evidence="3 4">
    <name type="scientific">Planifilum fulgidum</name>
    <dbReference type="NCBI Taxonomy" id="201973"/>
    <lineage>
        <taxon>Bacteria</taxon>
        <taxon>Bacillati</taxon>
        <taxon>Bacillota</taxon>
        <taxon>Bacilli</taxon>
        <taxon>Bacillales</taxon>
        <taxon>Thermoactinomycetaceae</taxon>
        <taxon>Planifilum</taxon>
    </lineage>
</organism>
<comment type="similarity">
    <text evidence="1">Belongs to the 4-hydroxybenzoyl-CoA thioesterase family.</text>
</comment>
<dbReference type="GO" id="GO:0047617">
    <property type="term" value="F:fatty acyl-CoA hydrolase activity"/>
    <property type="evidence" value="ECO:0007669"/>
    <property type="project" value="TreeGrafter"/>
</dbReference>
<dbReference type="PIRSF" id="PIRSF003230">
    <property type="entry name" value="YbgC"/>
    <property type="match status" value="1"/>
</dbReference>
<reference evidence="3 4" key="1">
    <citation type="submission" date="2016-10" db="EMBL/GenBank/DDBJ databases">
        <authorList>
            <person name="de Groot N.N."/>
        </authorList>
    </citation>
    <scope>NUCLEOTIDE SEQUENCE [LARGE SCALE GENOMIC DNA]</scope>
    <source>
        <strain evidence="3 4">DSM 44945</strain>
    </source>
</reference>
<dbReference type="EMBL" id="FOOK01000018">
    <property type="protein sequence ID" value="SFG15183.1"/>
    <property type="molecule type" value="Genomic_DNA"/>
</dbReference>
<dbReference type="RefSeq" id="WP_092038793.1">
    <property type="nucleotide sequence ID" value="NZ_FOOK01000018.1"/>
</dbReference>
<dbReference type="AlphaFoldDB" id="A0A1I2PIC7"/>
<proteinExistence type="inferred from homology"/>
<name>A0A1I2PIC7_9BACL</name>
<dbReference type="Proteomes" id="UP000198661">
    <property type="component" value="Unassembled WGS sequence"/>
</dbReference>
<dbReference type="PANTHER" id="PTHR31793">
    <property type="entry name" value="4-HYDROXYBENZOYL-COA THIOESTERASE FAMILY MEMBER"/>
    <property type="match status" value="1"/>
</dbReference>
<dbReference type="PANTHER" id="PTHR31793:SF27">
    <property type="entry name" value="NOVEL THIOESTERASE SUPERFAMILY DOMAIN AND SAPOSIN A-TYPE DOMAIN CONTAINING PROTEIN (0610012H03RIK)"/>
    <property type="match status" value="1"/>
</dbReference>
<dbReference type="InterPro" id="IPR029069">
    <property type="entry name" value="HotDog_dom_sf"/>
</dbReference>
<dbReference type="Gene3D" id="3.10.129.10">
    <property type="entry name" value="Hotdog Thioesterase"/>
    <property type="match status" value="1"/>
</dbReference>
<dbReference type="PROSITE" id="PS01328">
    <property type="entry name" value="4HBCOA_THIOESTERASE"/>
    <property type="match status" value="1"/>
</dbReference>
<evidence type="ECO:0000256" key="1">
    <source>
        <dbReference type="ARBA" id="ARBA00005953"/>
    </source>
</evidence>
<dbReference type="NCBIfam" id="TIGR00051">
    <property type="entry name" value="YbgC/FadM family acyl-CoA thioesterase"/>
    <property type="match status" value="1"/>
</dbReference>
<evidence type="ECO:0000313" key="4">
    <source>
        <dbReference type="Proteomes" id="UP000198661"/>
    </source>
</evidence>
<dbReference type="InterPro" id="IPR008272">
    <property type="entry name" value="HB-CoA_thioesterase_AS"/>
</dbReference>
<accession>A0A1I2PIC7</accession>
<dbReference type="OrthoDB" id="9800856at2"/>
<keyword evidence="4" id="KW-1185">Reference proteome</keyword>